<feature type="domain" description="FIST" evidence="1">
    <location>
        <begin position="26"/>
        <end position="212"/>
    </location>
</feature>
<dbReference type="Pfam" id="PF08495">
    <property type="entry name" value="FIST"/>
    <property type="match status" value="1"/>
</dbReference>
<dbReference type="AlphaFoldDB" id="A0A0D2HRC0"/>
<dbReference type="SMART" id="SM01204">
    <property type="entry name" value="FIST_C"/>
    <property type="match status" value="1"/>
</dbReference>
<gene>
    <name evidence="3" type="ORF">X474_15290</name>
</gene>
<evidence type="ECO:0000313" key="3">
    <source>
        <dbReference type="EMBL" id="KIX13088.1"/>
    </source>
</evidence>
<dbReference type="InParanoid" id="A0A0D2HRC0"/>
<accession>A0A0D2HRC0</accession>
<organism evidence="3 4">
    <name type="scientific">Dethiosulfatarculus sandiegensis</name>
    <dbReference type="NCBI Taxonomy" id="1429043"/>
    <lineage>
        <taxon>Bacteria</taxon>
        <taxon>Pseudomonadati</taxon>
        <taxon>Thermodesulfobacteriota</taxon>
        <taxon>Desulfarculia</taxon>
        <taxon>Desulfarculales</taxon>
        <taxon>Desulfarculaceae</taxon>
        <taxon>Dethiosulfatarculus</taxon>
    </lineage>
</organism>
<keyword evidence="3" id="KW-0808">Transferase</keyword>
<dbReference type="PANTHER" id="PTHR40252">
    <property type="entry name" value="BLR0328 PROTEIN"/>
    <property type="match status" value="1"/>
</dbReference>
<name>A0A0D2HRC0_9BACT</name>
<sequence length="373" mass="41147">MILQTQNRPDPELFLETCFKMEANPEVKGLLALLPEGNNFSPEDLDKGLKKLKTPIFGGVFPEILHKKNRMTKGFVLVGLLQEPRIAVIGPLSDSEQDFGRVLERNYPVKSAAGCMFVFVDGFATRINDLIESLFDIFGLSIDFLGGGAGSLNMTQKPCIITNQGLVQDRAVLAFMEVKSGTGVKHGWEVVTGPFKVTKSEKNTILTLDGEPAFGVYKRVIQKYAQAMISKNNFFDLAKNFPIGITRLNAEKLVRDPVRARQDGSIVCVGEIPSQTYVHILTGDNPSLIQAAKEALLQARNNYANGWQKKPVVFFDCVSRALFLGDHFSEEMDAVNNPNTPLFGALTLGEIANYGKDYLDFHNKTAVIGVLDI</sequence>
<dbReference type="RefSeq" id="WP_052515203.1">
    <property type="nucleotide sequence ID" value="NZ_AZAC01000018.1"/>
</dbReference>
<evidence type="ECO:0000313" key="4">
    <source>
        <dbReference type="Proteomes" id="UP000032233"/>
    </source>
</evidence>
<evidence type="ECO:0000259" key="1">
    <source>
        <dbReference type="SMART" id="SM00897"/>
    </source>
</evidence>
<dbReference type="STRING" id="1429043.X474_15290"/>
<feature type="domain" description="FIST C-domain" evidence="2">
    <location>
        <begin position="213"/>
        <end position="354"/>
    </location>
</feature>
<dbReference type="InterPro" id="IPR013702">
    <property type="entry name" value="FIST_domain_N"/>
</dbReference>
<keyword evidence="3" id="KW-0418">Kinase</keyword>
<comment type="caution">
    <text evidence="3">The sequence shown here is derived from an EMBL/GenBank/DDBJ whole genome shotgun (WGS) entry which is preliminary data.</text>
</comment>
<dbReference type="GO" id="GO:0016301">
    <property type="term" value="F:kinase activity"/>
    <property type="evidence" value="ECO:0007669"/>
    <property type="project" value="UniProtKB-KW"/>
</dbReference>
<protein>
    <submittedName>
        <fullName evidence="3">Histidine kinase</fullName>
    </submittedName>
</protein>
<dbReference type="Proteomes" id="UP000032233">
    <property type="component" value="Unassembled WGS sequence"/>
</dbReference>
<dbReference type="EMBL" id="AZAC01000018">
    <property type="protein sequence ID" value="KIX13088.1"/>
    <property type="molecule type" value="Genomic_DNA"/>
</dbReference>
<proteinExistence type="predicted"/>
<dbReference type="PANTHER" id="PTHR40252:SF2">
    <property type="entry name" value="BLR0328 PROTEIN"/>
    <property type="match status" value="1"/>
</dbReference>
<dbReference type="OrthoDB" id="378730at2"/>
<reference evidence="3 4" key="1">
    <citation type="submission" date="2013-11" db="EMBL/GenBank/DDBJ databases">
        <title>Metagenomic analysis of a methanogenic consortium involved in long chain n-alkane degradation.</title>
        <authorList>
            <person name="Davidova I.A."/>
            <person name="Callaghan A.V."/>
            <person name="Wawrik B."/>
            <person name="Pruitt S."/>
            <person name="Marks C."/>
            <person name="Duncan K.E."/>
            <person name="Suflita J.M."/>
        </authorList>
    </citation>
    <scope>NUCLEOTIDE SEQUENCE [LARGE SCALE GENOMIC DNA]</scope>
    <source>
        <strain evidence="3 4">SPR</strain>
    </source>
</reference>
<dbReference type="InterPro" id="IPR019494">
    <property type="entry name" value="FIST_C"/>
</dbReference>
<dbReference type="Pfam" id="PF10442">
    <property type="entry name" value="FIST_C"/>
    <property type="match status" value="1"/>
</dbReference>
<evidence type="ECO:0000259" key="2">
    <source>
        <dbReference type="SMART" id="SM01204"/>
    </source>
</evidence>
<keyword evidence="4" id="KW-1185">Reference proteome</keyword>
<dbReference type="SMART" id="SM00897">
    <property type="entry name" value="FIST"/>
    <property type="match status" value="1"/>
</dbReference>